<dbReference type="OrthoDB" id="9807630at2"/>
<keyword evidence="8 11" id="KW-0460">Magnesium</keyword>
<dbReference type="RefSeq" id="WP_007343561.1">
    <property type="nucleotide sequence ID" value="NZ_GL878494.1"/>
</dbReference>
<dbReference type="InterPro" id="IPR050155">
    <property type="entry name" value="HAD-like_hydrolase_sf"/>
</dbReference>
<evidence type="ECO:0000256" key="6">
    <source>
        <dbReference type="ARBA" id="ARBA00022723"/>
    </source>
</evidence>
<dbReference type="Pfam" id="PF00702">
    <property type="entry name" value="Hydrolase"/>
    <property type="match status" value="1"/>
</dbReference>
<dbReference type="SFLD" id="SFLDG01135">
    <property type="entry name" value="C1.5.6:_HAD__Beta-PGM__Phospha"/>
    <property type="match status" value="1"/>
</dbReference>
<dbReference type="InterPro" id="IPR036412">
    <property type="entry name" value="HAD-like_sf"/>
</dbReference>
<proteinExistence type="inferred from homology"/>
<dbReference type="PANTHER" id="PTHR43434">
    <property type="entry name" value="PHOSPHOGLYCOLATE PHOSPHATASE"/>
    <property type="match status" value="1"/>
</dbReference>
<dbReference type="PANTHER" id="PTHR43434:SF1">
    <property type="entry name" value="PHOSPHOGLYCOLATE PHOSPHATASE"/>
    <property type="match status" value="1"/>
</dbReference>
<sequence>MQPAVNHVQAAAFDLDGTLCDSIPDLAAAANAVRRALGLAELPQHTVESYVGDGLAALVHRTLTADFDGQAEEKQWEQGYTLFVRHYAEHIADATRPYPGVAAGLELLKSLGIPLAVVTNKSETLAVKLLRALGLADHFSLIVGGDTLSEKKPAPAPLLYAAETLGVPPQNMLMVGDSRNDILAARAAGCPAVGVSYGYGDMAALSRDPATRPDLVVSSLPEIYEHLRPQREQDAEAV</sequence>
<feature type="active site" description="Nucleophile" evidence="11">
    <location>
        <position position="14"/>
    </location>
</feature>
<dbReference type="InterPro" id="IPR037512">
    <property type="entry name" value="PGPase_prok"/>
</dbReference>
<protein>
    <recommendedName>
        <fullName evidence="5 11">Phosphoglycolate phosphatase</fullName>
        <shortName evidence="11">PGP</shortName>
        <shortName evidence="11">PGPase</shortName>
        <ecNumber evidence="5 11">3.1.3.18</ecNumber>
    </recommendedName>
</protein>
<gene>
    <name evidence="12" type="primary">gph2</name>
    <name evidence="12" type="ORF">HMPREF9123_2556</name>
</gene>
<evidence type="ECO:0000256" key="1">
    <source>
        <dbReference type="ARBA" id="ARBA00000830"/>
    </source>
</evidence>
<dbReference type="CDD" id="cd16417">
    <property type="entry name" value="HAD_PGPase"/>
    <property type="match status" value="1"/>
</dbReference>
<dbReference type="InterPro" id="IPR023198">
    <property type="entry name" value="PGP-like_dom2"/>
</dbReference>
<dbReference type="GO" id="GO:0008967">
    <property type="term" value="F:phosphoglycolate phosphatase activity"/>
    <property type="evidence" value="ECO:0007669"/>
    <property type="project" value="UniProtKB-UniRule"/>
</dbReference>
<feature type="binding site" evidence="11">
    <location>
        <position position="16"/>
    </location>
    <ligand>
        <name>Mg(2+)</name>
        <dbReference type="ChEBI" id="CHEBI:18420"/>
    </ligand>
</feature>
<keyword evidence="6 11" id="KW-0479">Metal-binding</keyword>
<dbReference type="NCBIfam" id="TIGR01509">
    <property type="entry name" value="HAD-SF-IA-v3"/>
    <property type="match status" value="1"/>
</dbReference>
<dbReference type="EMBL" id="AFAY01000051">
    <property type="protein sequence ID" value="EGF08248.1"/>
    <property type="molecule type" value="Genomic_DNA"/>
</dbReference>
<dbReference type="SFLD" id="SFLDG01129">
    <property type="entry name" value="C1.5:_HAD__Beta-PGM__Phosphata"/>
    <property type="match status" value="1"/>
</dbReference>
<keyword evidence="13" id="KW-1185">Reference proteome</keyword>
<comment type="caution">
    <text evidence="12">The sequence shown here is derived from an EMBL/GenBank/DDBJ whole genome shotgun (WGS) entry which is preliminary data.</text>
</comment>
<evidence type="ECO:0000256" key="9">
    <source>
        <dbReference type="ARBA" id="ARBA00023277"/>
    </source>
</evidence>
<evidence type="ECO:0000256" key="10">
    <source>
        <dbReference type="ARBA" id="ARBA00059247"/>
    </source>
</evidence>
<dbReference type="HOGENOM" id="CLU_045011_19_1_4"/>
<dbReference type="SFLD" id="SFLDS00003">
    <property type="entry name" value="Haloacid_Dehalogenase"/>
    <property type="match status" value="1"/>
</dbReference>
<name>F2BFP9_9NEIS</name>
<dbReference type="SUPFAM" id="SSF56784">
    <property type="entry name" value="HAD-like"/>
    <property type="match status" value="1"/>
</dbReference>
<dbReference type="GO" id="GO:0005975">
    <property type="term" value="P:carbohydrate metabolic process"/>
    <property type="evidence" value="ECO:0007669"/>
    <property type="project" value="InterPro"/>
</dbReference>
<evidence type="ECO:0000313" key="12">
    <source>
        <dbReference type="EMBL" id="EGF08248.1"/>
    </source>
</evidence>
<dbReference type="GO" id="GO:0046872">
    <property type="term" value="F:metal ion binding"/>
    <property type="evidence" value="ECO:0007669"/>
    <property type="project" value="UniProtKB-KW"/>
</dbReference>
<evidence type="ECO:0000256" key="4">
    <source>
        <dbReference type="ARBA" id="ARBA00006171"/>
    </source>
</evidence>
<evidence type="ECO:0000256" key="7">
    <source>
        <dbReference type="ARBA" id="ARBA00022801"/>
    </source>
</evidence>
<evidence type="ECO:0000256" key="2">
    <source>
        <dbReference type="ARBA" id="ARBA00001946"/>
    </source>
</evidence>
<feature type="binding site" evidence="11">
    <location>
        <position position="14"/>
    </location>
    <ligand>
        <name>Mg(2+)</name>
        <dbReference type="ChEBI" id="CHEBI:18420"/>
    </ligand>
</feature>
<organism evidence="12 13">
    <name type="scientific">Neisseria bacilliformis ATCC BAA-1200</name>
    <dbReference type="NCBI Taxonomy" id="888742"/>
    <lineage>
        <taxon>Bacteria</taxon>
        <taxon>Pseudomonadati</taxon>
        <taxon>Pseudomonadota</taxon>
        <taxon>Betaproteobacteria</taxon>
        <taxon>Neisseriales</taxon>
        <taxon>Neisseriaceae</taxon>
        <taxon>Neisseria</taxon>
    </lineage>
</organism>
<reference evidence="12 13" key="1">
    <citation type="submission" date="2011-02" db="EMBL/GenBank/DDBJ databases">
        <authorList>
            <person name="Muzny D."/>
            <person name="Qin X."/>
            <person name="Deng J."/>
            <person name="Jiang H."/>
            <person name="Liu Y."/>
            <person name="Qu J."/>
            <person name="Song X.-Z."/>
            <person name="Zhang L."/>
            <person name="Thornton R."/>
            <person name="Coyle M."/>
            <person name="Francisco L."/>
            <person name="Jackson L."/>
            <person name="Javaid M."/>
            <person name="Korchina V."/>
            <person name="Kovar C."/>
            <person name="Mata R."/>
            <person name="Mathew T."/>
            <person name="Ngo R."/>
            <person name="Nguyen L."/>
            <person name="Nguyen N."/>
            <person name="Okwuonu G."/>
            <person name="Ongeri F."/>
            <person name="Pham C."/>
            <person name="Simmons D."/>
            <person name="Wilczek-Boney K."/>
            <person name="Hale W."/>
            <person name="Jakkamsetti A."/>
            <person name="Pham P."/>
            <person name="Ruth R."/>
            <person name="San Lucas F."/>
            <person name="Warren J."/>
            <person name="Zhang J."/>
            <person name="Zhao Z."/>
            <person name="Zhou C."/>
            <person name="Zhu D."/>
            <person name="Lee S."/>
            <person name="Bess C."/>
            <person name="Blankenburg K."/>
            <person name="Forbes L."/>
            <person name="Fu Q."/>
            <person name="Gubbala S."/>
            <person name="Hirani K."/>
            <person name="Jayaseelan J.C."/>
            <person name="Lara F."/>
            <person name="Munidasa M."/>
            <person name="Palculict T."/>
            <person name="Patil S."/>
            <person name="Pu L.-L."/>
            <person name="Saada N."/>
            <person name="Tang L."/>
            <person name="Weissenberger G."/>
            <person name="Zhu Y."/>
            <person name="Hemphill L."/>
            <person name="Shang Y."/>
            <person name="Youmans B."/>
            <person name="Ayvaz T."/>
            <person name="Ross M."/>
            <person name="Santibanez J."/>
            <person name="Aqrawi P."/>
            <person name="Gross S."/>
            <person name="Joshi V."/>
            <person name="Fowler G."/>
            <person name="Nazareth L."/>
            <person name="Reid J."/>
            <person name="Worley K."/>
            <person name="Petrosino J."/>
            <person name="Highlander S."/>
            <person name="Gibbs R."/>
        </authorList>
    </citation>
    <scope>NUCLEOTIDE SEQUENCE [LARGE SCALE GENOMIC DNA]</scope>
    <source>
        <strain evidence="12 13">ATCC BAA-1200</strain>
    </source>
</reference>
<evidence type="ECO:0000313" key="13">
    <source>
        <dbReference type="Proteomes" id="UP000004105"/>
    </source>
</evidence>
<dbReference type="HAMAP" id="MF_00495">
    <property type="entry name" value="GPH_hydrolase_bact"/>
    <property type="match status" value="1"/>
</dbReference>
<dbReference type="GO" id="GO:0046295">
    <property type="term" value="P:glycolate biosynthetic process"/>
    <property type="evidence" value="ECO:0007669"/>
    <property type="project" value="UniProtKB-UniRule"/>
</dbReference>
<comment type="catalytic activity">
    <reaction evidence="1 11">
        <text>2-phosphoglycolate + H2O = glycolate + phosphate</text>
        <dbReference type="Rhea" id="RHEA:14369"/>
        <dbReference type="ChEBI" id="CHEBI:15377"/>
        <dbReference type="ChEBI" id="CHEBI:29805"/>
        <dbReference type="ChEBI" id="CHEBI:43474"/>
        <dbReference type="ChEBI" id="CHEBI:58033"/>
        <dbReference type="EC" id="3.1.3.18"/>
    </reaction>
</comment>
<comment type="similarity">
    <text evidence="4 11">Belongs to the HAD-like hydrolase superfamily. CbbY/CbbZ/Gph/YieH family.</text>
</comment>
<dbReference type="GO" id="GO:0005829">
    <property type="term" value="C:cytosol"/>
    <property type="evidence" value="ECO:0007669"/>
    <property type="project" value="TreeGrafter"/>
</dbReference>
<dbReference type="STRING" id="267212.GCA_001063965_01886"/>
<accession>F2BFP9</accession>
<dbReference type="NCBIfam" id="TIGR01449">
    <property type="entry name" value="PGP_bact"/>
    <property type="match status" value="1"/>
</dbReference>
<dbReference type="InterPro" id="IPR023214">
    <property type="entry name" value="HAD_sf"/>
</dbReference>
<dbReference type="InterPro" id="IPR006439">
    <property type="entry name" value="HAD-SF_hydro_IA"/>
</dbReference>
<evidence type="ECO:0000256" key="11">
    <source>
        <dbReference type="HAMAP-Rule" id="MF_00495"/>
    </source>
</evidence>
<dbReference type="FunFam" id="3.40.50.1000:FF:000022">
    <property type="entry name" value="Phosphoglycolate phosphatase"/>
    <property type="match status" value="1"/>
</dbReference>
<dbReference type="GO" id="GO:0006281">
    <property type="term" value="P:DNA repair"/>
    <property type="evidence" value="ECO:0007669"/>
    <property type="project" value="TreeGrafter"/>
</dbReference>
<dbReference type="AlphaFoldDB" id="F2BFP9"/>
<dbReference type="EC" id="3.1.3.18" evidence="5 11"/>
<dbReference type="Gene3D" id="1.10.150.240">
    <property type="entry name" value="Putative phosphatase, domain 2"/>
    <property type="match status" value="1"/>
</dbReference>
<evidence type="ECO:0000256" key="3">
    <source>
        <dbReference type="ARBA" id="ARBA00004818"/>
    </source>
</evidence>
<keyword evidence="9 11" id="KW-0119">Carbohydrate metabolism</keyword>
<evidence type="ECO:0000256" key="8">
    <source>
        <dbReference type="ARBA" id="ARBA00022842"/>
    </source>
</evidence>
<comment type="pathway">
    <text evidence="3 11">Organic acid metabolism; glycolate biosynthesis; glycolate from 2-phosphoglycolate: step 1/1.</text>
</comment>
<comment type="cofactor">
    <cofactor evidence="2 11">
        <name>Mg(2+)</name>
        <dbReference type="ChEBI" id="CHEBI:18420"/>
    </cofactor>
</comment>
<dbReference type="NCBIfam" id="TIGR01549">
    <property type="entry name" value="HAD-SF-IA-v1"/>
    <property type="match status" value="1"/>
</dbReference>
<dbReference type="UniPathway" id="UPA00865">
    <property type="reaction ID" value="UER00834"/>
</dbReference>
<dbReference type="Gene3D" id="3.40.50.1000">
    <property type="entry name" value="HAD superfamily/HAD-like"/>
    <property type="match status" value="1"/>
</dbReference>
<feature type="binding site" evidence="11">
    <location>
        <position position="177"/>
    </location>
    <ligand>
        <name>Mg(2+)</name>
        <dbReference type="ChEBI" id="CHEBI:18420"/>
    </ligand>
</feature>
<keyword evidence="7 11" id="KW-0378">Hydrolase</keyword>
<dbReference type="NCBIfam" id="NF009695">
    <property type="entry name" value="PRK13222.1-2"/>
    <property type="match status" value="1"/>
</dbReference>
<evidence type="ECO:0000256" key="5">
    <source>
        <dbReference type="ARBA" id="ARBA00013078"/>
    </source>
</evidence>
<dbReference type="PRINTS" id="PR00413">
    <property type="entry name" value="HADHALOGNASE"/>
</dbReference>
<comment type="function">
    <text evidence="10 11">Specifically catalyzes the dephosphorylation of 2-phosphoglycolate. Is involved in the dissimilation of the intracellular 2-phosphoglycolate formed during the DNA repair of 3'-phosphoglycolate ends, a major class of DNA lesions induced by oxidative stress.</text>
</comment>
<dbReference type="Proteomes" id="UP000004105">
    <property type="component" value="Unassembled WGS sequence"/>
</dbReference>